<dbReference type="PANTHER" id="PTHR34987">
    <property type="entry name" value="C, PUTATIVE (AFU_ORTHOLOGUE AFUA_3G02880)-RELATED"/>
    <property type="match status" value="1"/>
</dbReference>
<organism evidence="3 4">
    <name type="scientific">Talaromyces proteolyticus</name>
    <dbReference type="NCBI Taxonomy" id="1131652"/>
    <lineage>
        <taxon>Eukaryota</taxon>
        <taxon>Fungi</taxon>
        <taxon>Dikarya</taxon>
        <taxon>Ascomycota</taxon>
        <taxon>Pezizomycotina</taxon>
        <taxon>Eurotiomycetes</taxon>
        <taxon>Eurotiomycetidae</taxon>
        <taxon>Eurotiales</taxon>
        <taxon>Trichocomaceae</taxon>
        <taxon>Talaromyces</taxon>
        <taxon>Talaromyces sect. Bacilispori</taxon>
    </lineage>
</organism>
<sequence>MSSEFEVLNVPANQKVEKVLRTNFNDAFARKAESLKPEIHEWVGCPLSVIDFKPDVEAFFKCKAVQTHTIEELSTLSYGRGDQLILDFGCHQVGYFSFHLGVDGVNVDAPARLSLVFGEVPYDVTEELHPCKTWISTSWLPDEVINVDWLPADVYMPRRYSFRYVKIHVVDTSPKYKVRFLDIQVRAVSAIPPIVASAVEPLATGDDELVAIDRISQVTLRNCMQTVFEDGPRRDRRVWLGDLRLQALTNYCTFKDYTLAKRCLYLFAALPREDDSLPACLFEKPKLSPASDYIVDYDALFGPTVYDYTVASGDVKTAVELWPTILGSMKKALTHLDDGGKFNSDATPAWKFLDWSDGLDTNAGMHGLVLFCCKEINKLSTLISEPAPFSDVVDKMTDAASCFYDADLGVFVSGPDRQVSWVSQAWLALSGAMDAPTCLRAITTAMADPDAIKPLTPYAYHHVAESLARCGGEEECVRLMREYWGGMAKAGADTFWECFDREDSRKSPYGDCHNNSYCHAWSCTPSYLLRVLLKDYLAQPKCRPARLQFSLTISGLTSYKHIGDAVHRIPSDVALRCWYTCRHTRRILEIEAQDGMMALSTPSILYGKNRGNRSGCKADMASGRFDERVTNETVAIVVNLTYCYAPEHMFLAAIDDIDMAIRLI</sequence>
<dbReference type="Pfam" id="PF17389">
    <property type="entry name" value="Bac_rhamnosid6H"/>
    <property type="match status" value="1"/>
</dbReference>
<dbReference type="InterPro" id="IPR035396">
    <property type="entry name" value="Bac_rhamnosid6H"/>
</dbReference>
<keyword evidence="3" id="KW-0378">Hydrolase</keyword>
<dbReference type="RefSeq" id="XP_046071811.1">
    <property type="nucleotide sequence ID" value="XM_046222125.1"/>
</dbReference>
<feature type="domain" description="Alpha-L-rhamnosidase six-hairpin glycosidase" evidence="1">
    <location>
        <begin position="204"/>
        <end position="358"/>
    </location>
</feature>
<feature type="domain" description="Glycosyl hydrolase family 78 alpha-rhamnosidase N-terminal" evidence="2">
    <location>
        <begin position="46"/>
        <end position="187"/>
    </location>
</feature>
<dbReference type="PANTHER" id="PTHR34987:SF4">
    <property type="entry name" value="ALPHA-L-RHAMNOSIDASE C-TERMINAL DOMAIN-CONTAINING PROTEIN"/>
    <property type="match status" value="1"/>
</dbReference>
<evidence type="ECO:0000259" key="2">
    <source>
        <dbReference type="Pfam" id="PF21104"/>
    </source>
</evidence>
<gene>
    <name evidence="3" type="ORF">BGW36DRAFT_461150</name>
</gene>
<keyword evidence="4" id="KW-1185">Reference proteome</keyword>
<dbReference type="InterPro" id="IPR008928">
    <property type="entry name" value="6-hairpin_glycosidase_sf"/>
</dbReference>
<dbReference type="GO" id="GO:0005975">
    <property type="term" value="P:carbohydrate metabolic process"/>
    <property type="evidence" value="ECO:0007669"/>
    <property type="project" value="InterPro"/>
</dbReference>
<dbReference type="AlphaFoldDB" id="A0AAD4PVT5"/>
<dbReference type="Pfam" id="PF21104">
    <property type="entry name" value="Glyco_hydro_78_N"/>
    <property type="match status" value="1"/>
</dbReference>
<protein>
    <submittedName>
        <fullName evidence="3">Six-hairpin glycosidase-like protein</fullName>
    </submittedName>
</protein>
<dbReference type="Proteomes" id="UP001201262">
    <property type="component" value="Unassembled WGS sequence"/>
</dbReference>
<dbReference type="InterPro" id="IPR049164">
    <property type="entry name" value="Glyco_hydro_78_N"/>
</dbReference>
<dbReference type="GO" id="GO:0016798">
    <property type="term" value="F:hydrolase activity, acting on glycosyl bonds"/>
    <property type="evidence" value="ECO:0007669"/>
    <property type="project" value="UniProtKB-KW"/>
</dbReference>
<keyword evidence="3" id="KW-0326">Glycosidase</keyword>
<accession>A0AAD4PVT5</accession>
<proteinExistence type="predicted"/>
<dbReference type="InterPro" id="IPR012341">
    <property type="entry name" value="6hp_glycosidase-like_sf"/>
</dbReference>
<evidence type="ECO:0000313" key="4">
    <source>
        <dbReference type="Proteomes" id="UP001201262"/>
    </source>
</evidence>
<reference evidence="3" key="1">
    <citation type="submission" date="2021-12" db="EMBL/GenBank/DDBJ databases">
        <title>Convergent genome expansion in fungi linked to evolution of root-endophyte symbiosis.</title>
        <authorList>
            <consortium name="DOE Joint Genome Institute"/>
            <person name="Ke Y.-H."/>
            <person name="Bonito G."/>
            <person name="Liao H.-L."/>
            <person name="Looney B."/>
            <person name="Rojas-Flechas A."/>
            <person name="Nash J."/>
            <person name="Hameed K."/>
            <person name="Schadt C."/>
            <person name="Martin F."/>
            <person name="Crous P.W."/>
            <person name="Miettinen O."/>
            <person name="Magnuson J.K."/>
            <person name="Labbe J."/>
            <person name="Jacobson D."/>
            <person name="Doktycz M.J."/>
            <person name="Veneault-Fourrey C."/>
            <person name="Kuo A."/>
            <person name="Mondo S."/>
            <person name="Calhoun S."/>
            <person name="Riley R."/>
            <person name="Ohm R."/>
            <person name="LaButti K."/>
            <person name="Andreopoulos B."/>
            <person name="Pangilinan J."/>
            <person name="Nolan M."/>
            <person name="Tritt A."/>
            <person name="Clum A."/>
            <person name="Lipzen A."/>
            <person name="Daum C."/>
            <person name="Barry K."/>
            <person name="Grigoriev I.V."/>
            <person name="Vilgalys R."/>
        </authorList>
    </citation>
    <scope>NUCLEOTIDE SEQUENCE</scope>
    <source>
        <strain evidence="3">PMI_201</strain>
    </source>
</reference>
<dbReference type="EMBL" id="JAJTJA010000006">
    <property type="protein sequence ID" value="KAH8697110.1"/>
    <property type="molecule type" value="Genomic_DNA"/>
</dbReference>
<dbReference type="GeneID" id="70252412"/>
<name>A0AAD4PVT5_9EURO</name>
<dbReference type="SUPFAM" id="SSF48208">
    <property type="entry name" value="Six-hairpin glycosidases"/>
    <property type="match status" value="1"/>
</dbReference>
<evidence type="ECO:0000313" key="3">
    <source>
        <dbReference type="EMBL" id="KAH8697110.1"/>
    </source>
</evidence>
<dbReference type="Gene3D" id="1.50.10.10">
    <property type="match status" value="1"/>
</dbReference>
<evidence type="ECO:0000259" key="1">
    <source>
        <dbReference type="Pfam" id="PF17389"/>
    </source>
</evidence>
<comment type="caution">
    <text evidence="3">The sequence shown here is derived from an EMBL/GenBank/DDBJ whole genome shotgun (WGS) entry which is preliminary data.</text>
</comment>